<keyword evidence="1" id="KW-0596">Phosphopantetheine</keyword>
<gene>
    <name evidence="4" type="ORF">EAH68_13390</name>
</gene>
<dbReference type="EMBL" id="RXHJ01000022">
    <property type="protein sequence ID" value="RSZ61376.1"/>
    <property type="molecule type" value="Genomic_DNA"/>
</dbReference>
<dbReference type="AlphaFoldDB" id="A0A430HVL4"/>
<evidence type="ECO:0000313" key="4">
    <source>
        <dbReference type="EMBL" id="RSZ61376.1"/>
    </source>
</evidence>
<dbReference type="GO" id="GO:0031177">
    <property type="term" value="F:phosphopantetheine binding"/>
    <property type="evidence" value="ECO:0007669"/>
    <property type="project" value="InterPro"/>
</dbReference>
<dbReference type="Proteomes" id="UP000274907">
    <property type="component" value="Unassembled WGS sequence"/>
</dbReference>
<dbReference type="Gene3D" id="1.10.1200.10">
    <property type="entry name" value="ACP-like"/>
    <property type="match status" value="1"/>
</dbReference>
<reference evidence="4 5" key="1">
    <citation type="submission" date="2018-12" db="EMBL/GenBank/DDBJ databases">
        <title>YIM 101343 draft genome.</title>
        <authorList>
            <person name="Chen X."/>
        </authorList>
    </citation>
    <scope>NUCLEOTIDE SEQUENCE [LARGE SCALE GENOMIC DNA]</scope>
    <source>
        <strain evidence="4 5">YIM 101343</strain>
    </source>
</reference>
<evidence type="ECO:0000256" key="1">
    <source>
        <dbReference type="ARBA" id="ARBA00022450"/>
    </source>
</evidence>
<dbReference type="SUPFAM" id="SSF47336">
    <property type="entry name" value="ACP-like"/>
    <property type="match status" value="1"/>
</dbReference>
<evidence type="ECO:0000313" key="5">
    <source>
        <dbReference type="Proteomes" id="UP000274907"/>
    </source>
</evidence>
<dbReference type="InterPro" id="IPR020806">
    <property type="entry name" value="PKS_PP-bd"/>
</dbReference>
<evidence type="ECO:0000259" key="3">
    <source>
        <dbReference type="PROSITE" id="PS50075"/>
    </source>
</evidence>
<dbReference type="PROSITE" id="PS50075">
    <property type="entry name" value="CARRIER"/>
    <property type="match status" value="1"/>
</dbReference>
<dbReference type="Pfam" id="PF00550">
    <property type="entry name" value="PP-binding"/>
    <property type="match status" value="1"/>
</dbReference>
<dbReference type="InterPro" id="IPR009081">
    <property type="entry name" value="PP-bd_ACP"/>
</dbReference>
<comment type="caution">
    <text evidence="4">The sequence shown here is derived from an EMBL/GenBank/DDBJ whole genome shotgun (WGS) entry which is preliminary data.</text>
</comment>
<feature type="domain" description="Carrier" evidence="3">
    <location>
        <begin position="1"/>
        <end position="74"/>
    </location>
</feature>
<dbReference type="OrthoDB" id="4409886at2"/>
<dbReference type="RefSeq" id="WP_126121849.1">
    <property type="nucleotide sequence ID" value="NZ_RXHJ01000022.1"/>
</dbReference>
<proteinExistence type="predicted"/>
<protein>
    <submittedName>
        <fullName evidence="4">Acyl carrier protein</fullName>
    </submittedName>
</protein>
<keyword evidence="5" id="KW-1185">Reference proteome</keyword>
<name>A0A430HVL4_9CORY</name>
<accession>A0A430HVL4</accession>
<evidence type="ECO:0000256" key="2">
    <source>
        <dbReference type="ARBA" id="ARBA00022553"/>
    </source>
</evidence>
<organism evidence="4 5">
    <name type="scientific">Corynebacterium hylobatis</name>
    <dbReference type="NCBI Taxonomy" id="1859290"/>
    <lineage>
        <taxon>Bacteria</taxon>
        <taxon>Bacillati</taxon>
        <taxon>Actinomycetota</taxon>
        <taxon>Actinomycetes</taxon>
        <taxon>Mycobacteriales</taxon>
        <taxon>Corynebacteriaceae</taxon>
        <taxon>Corynebacterium</taxon>
    </lineage>
</organism>
<keyword evidence="2" id="KW-0597">Phosphoprotein</keyword>
<sequence length="80" mass="8631">MTSPELARIIEEASGLEAEALTPEAKLSELGITSLAMIEIAVRVEDALGVRIDDDVVYNLKTVGDLSEYVRTHSDAPESD</sequence>
<dbReference type="SMART" id="SM00823">
    <property type="entry name" value="PKS_PP"/>
    <property type="match status" value="1"/>
</dbReference>
<dbReference type="InterPro" id="IPR036736">
    <property type="entry name" value="ACP-like_sf"/>
</dbReference>